<evidence type="ECO:0000313" key="10">
    <source>
        <dbReference type="EMBL" id="TNM39644.1"/>
    </source>
</evidence>
<dbReference type="OrthoDB" id="9780560at2"/>
<dbReference type="InterPro" id="IPR003838">
    <property type="entry name" value="ABC3_permease_C"/>
</dbReference>
<evidence type="ECO:0000313" key="11">
    <source>
        <dbReference type="Proteomes" id="UP000313231"/>
    </source>
</evidence>
<reference evidence="10 11" key="1">
    <citation type="journal article" date="2016" name="Int. J. Syst. Evol. Microbiol.">
        <title>Nocardioides albidus sp. nov., an actinobacterium isolated from garden soil.</title>
        <authorList>
            <person name="Singh H."/>
            <person name="Du J."/>
            <person name="Trinh H."/>
            <person name="Won K."/>
            <person name="Yang J.E."/>
            <person name="Yin C."/>
            <person name="Kook M."/>
            <person name="Yi T.H."/>
        </authorList>
    </citation>
    <scope>NUCLEOTIDE SEQUENCE [LARGE SCALE GENOMIC DNA]</scope>
    <source>
        <strain evidence="10 11">CCTCC AB 2015297</strain>
    </source>
</reference>
<keyword evidence="11" id="KW-1185">Reference proteome</keyword>
<feature type="domain" description="ABC3 transporter permease C-terminal" evidence="8">
    <location>
        <begin position="276"/>
        <end position="394"/>
    </location>
</feature>
<feature type="transmembrane region" description="Helical" evidence="7">
    <location>
        <begin position="443"/>
        <end position="463"/>
    </location>
</feature>
<dbReference type="RefSeq" id="WP_139623134.1">
    <property type="nucleotide sequence ID" value="NZ_VDMP01000024.1"/>
</dbReference>
<protein>
    <submittedName>
        <fullName evidence="10">FtsX-like permease family protein</fullName>
    </submittedName>
</protein>
<dbReference type="GO" id="GO:0022857">
    <property type="term" value="F:transmembrane transporter activity"/>
    <property type="evidence" value="ECO:0007669"/>
    <property type="project" value="TreeGrafter"/>
</dbReference>
<dbReference type="GO" id="GO:0005886">
    <property type="term" value="C:plasma membrane"/>
    <property type="evidence" value="ECO:0007669"/>
    <property type="project" value="UniProtKB-SubCell"/>
</dbReference>
<dbReference type="Pfam" id="PF02687">
    <property type="entry name" value="FtsX"/>
    <property type="match status" value="2"/>
</dbReference>
<feature type="transmembrane region" description="Helical" evidence="7">
    <location>
        <begin position="725"/>
        <end position="751"/>
    </location>
</feature>
<dbReference type="PANTHER" id="PTHR30572">
    <property type="entry name" value="MEMBRANE COMPONENT OF TRANSPORTER-RELATED"/>
    <property type="match status" value="1"/>
</dbReference>
<feature type="transmembrane region" description="Helical" evidence="7">
    <location>
        <begin position="417"/>
        <end position="437"/>
    </location>
</feature>
<accession>A0A5C4VUQ3</accession>
<evidence type="ECO:0000256" key="6">
    <source>
        <dbReference type="ARBA" id="ARBA00038076"/>
    </source>
</evidence>
<dbReference type="Proteomes" id="UP000313231">
    <property type="component" value="Unassembled WGS sequence"/>
</dbReference>
<keyword evidence="3 7" id="KW-0812">Transmembrane</keyword>
<keyword evidence="2" id="KW-1003">Cell membrane</keyword>
<organism evidence="10 11">
    <name type="scientific">Nocardioides albidus</name>
    <dbReference type="NCBI Taxonomy" id="1517589"/>
    <lineage>
        <taxon>Bacteria</taxon>
        <taxon>Bacillati</taxon>
        <taxon>Actinomycetota</taxon>
        <taxon>Actinomycetes</taxon>
        <taxon>Propionibacteriales</taxon>
        <taxon>Nocardioidaceae</taxon>
        <taxon>Nocardioides</taxon>
    </lineage>
</organism>
<evidence type="ECO:0000259" key="8">
    <source>
        <dbReference type="Pfam" id="PF02687"/>
    </source>
</evidence>
<evidence type="ECO:0000256" key="2">
    <source>
        <dbReference type="ARBA" id="ARBA00022475"/>
    </source>
</evidence>
<keyword evidence="5 7" id="KW-0472">Membrane</keyword>
<dbReference type="InterPro" id="IPR025857">
    <property type="entry name" value="MacB_PCD"/>
</dbReference>
<evidence type="ECO:0000259" key="9">
    <source>
        <dbReference type="Pfam" id="PF12704"/>
    </source>
</evidence>
<feature type="transmembrane region" description="Helical" evidence="7">
    <location>
        <begin position="501"/>
        <end position="521"/>
    </location>
</feature>
<proteinExistence type="inferred from homology"/>
<feature type="transmembrane region" description="Helical" evidence="7">
    <location>
        <begin position="321"/>
        <end position="348"/>
    </location>
</feature>
<feature type="domain" description="MacB-like periplasmic core" evidence="9">
    <location>
        <begin position="497"/>
        <end position="696"/>
    </location>
</feature>
<sequence>MLRLTLRNLLARKVRLAMSGLSVILGVAFLSGVLVFSHGLSATFDGIIHGSTPDGVVRAANTEAFDGGVSGQTSRALTPDDVAELKALPQVARADGDVAGFGMSLLASDGTLVGGTGAPTLAFNHTDGPNMDGERALLLTSGRWPAGPGEIVLDEGAAKAGDYRVGDEVRLLAPFGTLERTAELVGTAEFNGGGTAGATLLVFTTAEAQELFLGGLDVYNQISLTAADGVSQQQLADAADAVLPDGFEAVTGDQVAEESQDAVGSFLGVISTFLLVFAIIAVIVGGFIIVNTFSILVAQRTRELALLRALGAGRGQVTRSVLLEALVLALAATTLGIGLGLVLARGLAAMFRSVGLDIASDALDLTSRAVVTSYVVGVGVTMAAAYLPARRGARVAPVAAMRADVVPERGSLRRRTLVGAVLLVIGAGLAAVGVAGAPGSDAAWIGVGSVIWILTVAAISPVVGRPVLALSRRVFGVLFGTTGRLAGENALRDPRRTGATASALMIGLALVSTIGVLAASLNASVDDVVDEQFTADLLVQNSNFLPFSTEIGDEVAGVPGVDVVSRQQWTVAHVASGPAADETVSVAGNDDAYARIYDADVVSGVATPTGAQAVLFRDLARELGVKAGDRLDLAFQGGTTLHLTVVGIVEPTETTSEVSIPLDQLVAAGVLRQDTTLSVLIDPSADPGQVRDAVDAAAASAPIVGVYDKEGFAEEIRGQVNQLLYIIYGLLTLAIVIAVIGIVNTLGLSVIERTREIGLLRAVGMSRAKVRRMVTLESVAIAVLGAVLGMVLGVLIGVLLQRSLSDDLSSLGVPTGQLVVFLVVAIVVGVLAAVIPAVRASRLNVLDAIATE</sequence>
<comment type="caution">
    <text evidence="10">The sequence shown here is derived from an EMBL/GenBank/DDBJ whole genome shotgun (WGS) entry which is preliminary data.</text>
</comment>
<dbReference type="AlphaFoldDB" id="A0A5C4VUQ3"/>
<dbReference type="InterPro" id="IPR050250">
    <property type="entry name" value="Macrolide_Exporter_MacB"/>
</dbReference>
<comment type="similarity">
    <text evidence="6">Belongs to the ABC-4 integral membrane protein family.</text>
</comment>
<evidence type="ECO:0000256" key="3">
    <source>
        <dbReference type="ARBA" id="ARBA00022692"/>
    </source>
</evidence>
<feature type="transmembrane region" description="Helical" evidence="7">
    <location>
        <begin position="818"/>
        <end position="838"/>
    </location>
</feature>
<evidence type="ECO:0000256" key="4">
    <source>
        <dbReference type="ARBA" id="ARBA00022989"/>
    </source>
</evidence>
<feature type="domain" description="MacB-like periplasmic core" evidence="9">
    <location>
        <begin position="21"/>
        <end position="241"/>
    </location>
</feature>
<comment type="subcellular location">
    <subcellularLocation>
        <location evidence="1">Cell membrane</location>
        <topology evidence="1">Multi-pass membrane protein</topology>
    </subcellularLocation>
</comment>
<evidence type="ECO:0000256" key="7">
    <source>
        <dbReference type="SAM" id="Phobius"/>
    </source>
</evidence>
<dbReference type="EMBL" id="VDMP01000024">
    <property type="protein sequence ID" value="TNM39644.1"/>
    <property type="molecule type" value="Genomic_DNA"/>
</dbReference>
<dbReference type="Pfam" id="PF12704">
    <property type="entry name" value="MacB_PCD"/>
    <property type="match status" value="2"/>
</dbReference>
<evidence type="ECO:0000256" key="1">
    <source>
        <dbReference type="ARBA" id="ARBA00004651"/>
    </source>
</evidence>
<feature type="domain" description="ABC3 transporter permease C-terminal" evidence="8">
    <location>
        <begin position="730"/>
        <end position="844"/>
    </location>
</feature>
<feature type="transmembrane region" description="Helical" evidence="7">
    <location>
        <begin position="368"/>
        <end position="387"/>
    </location>
</feature>
<dbReference type="PANTHER" id="PTHR30572:SF4">
    <property type="entry name" value="ABC TRANSPORTER PERMEASE YTRF"/>
    <property type="match status" value="1"/>
</dbReference>
<feature type="transmembrane region" description="Helical" evidence="7">
    <location>
        <begin position="273"/>
        <end position="298"/>
    </location>
</feature>
<keyword evidence="4 7" id="KW-1133">Transmembrane helix</keyword>
<feature type="transmembrane region" description="Helical" evidence="7">
    <location>
        <begin position="774"/>
        <end position="798"/>
    </location>
</feature>
<gene>
    <name evidence="10" type="ORF">FHP29_12295</name>
</gene>
<name>A0A5C4VUQ3_9ACTN</name>
<evidence type="ECO:0000256" key="5">
    <source>
        <dbReference type="ARBA" id="ARBA00023136"/>
    </source>
</evidence>